<dbReference type="Gene3D" id="1.10.260.40">
    <property type="entry name" value="lambda repressor-like DNA-binding domains"/>
    <property type="match status" value="1"/>
</dbReference>
<dbReference type="Pfam" id="PF01381">
    <property type="entry name" value="HTH_3"/>
    <property type="match status" value="1"/>
</dbReference>
<evidence type="ECO:0000313" key="3">
    <source>
        <dbReference type="EMBL" id="OOM70018.1"/>
    </source>
</evidence>
<dbReference type="GO" id="GO:0003700">
    <property type="term" value="F:DNA-binding transcription factor activity"/>
    <property type="evidence" value="ECO:0007669"/>
    <property type="project" value="TreeGrafter"/>
</dbReference>
<dbReference type="PANTHER" id="PTHR46797:SF1">
    <property type="entry name" value="METHYLPHOSPHONATE SYNTHASE"/>
    <property type="match status" value="1"/>
</dbReference>
<proteinExistence type="predicted"/>
<dbReference type="InterPro" id="IPR050807">
    <property type="entry name" value="TransReg_Diox_bact_type"/>
</dbReference>
<dbReference type="PROSITE" id="PS50943">
    <property type="entry name" value="HTH_CROC1"/>
    <property type="match status" value="1"/>
</dbReference>
<evidence type="ECO:0000313" key="4">
    <source>
        <dbReference type="Proteomes" id="UP000190890"/>
    </source>
</evidence>
<dbReference type="SMART" id="SM00530">
    <property type="entry name" value="HTH_XRE"/>
    <property type="match status" value="1"/>
</dbReference>
<dbReference type="AlphaFoldDB" id="A0A1S8SX08"/>
<accession>A0A1S8SX08</accession>
<dbReference type="CDD" id="cd00093">
    <property type="entry name" value="HTH_XRE"/>
    <property type="match status" value="1"/>
</dbReference>
<dbReference type="RefSeq" id="WP_077850218.1">
    <property type="nucleotide sequence ID" value="NZ_LZZM01000245.1"/>
</dbReference>
<feature type="domain" description="HTH cro/C1-type" evidence="2">
    <location>
        <begin position="8"/>
        <end position="62"/>
    </location>
</feature>
<name>A0A1S8SX08_9CLOT</name>
<keyword evidence="1" id="KW-0238">DNA-binding</keyword>
<gene>
    <name evidence="3" type="ORF">CLPUN_53500</name>
</gene>
<comment type="caution">
    <text evidence="3">The sequence shown here is derived from an EMBL/GenBank/DDBJ whole genome shotgun (WGS) entry which is preliminary data.</text>
</comment>
<dbReference type="SUPFAM" id="SSF47413">
    <property type="entry name" value="lambda repressor-like DNA-binding domains"/>
    <property type="match status" value="1"/>
</dbReference>
<keyword evidence="4" id="KW-1185">Reference proteome</keyword>
<evidence type="ECO:0000256" key="1">
    <source>
        <dbReference type="ARBA" id="ARBA00023125"/>
    </source>
</evidence>
<protein>
    <submittedName>
        <fullName evidence="3">Anaerobic benzoate catabolism transcriptional regulator</fullName>
    </submittedName>
</protein>
<dbReference type="EMBL" id="LZZM01000245">
    <property type="protein sequence ID" value="OOM70018.1"/>
    <property type="molecule type" value="Genomic_DNA"/>
</dbReference>
<reference evidence="3 4" key="1">
    <citation type="submission" date="2016-05" db="EMBL/GenBank/DDBJ databases">
        <title>Microbial solvent formation.</title>
        <authorList>
            <person name="Poehlein A."/>
            <person name="Montoya Solano J.D."/>
            <person name="Flitsch S."/>
            <person name="Krabben P."/>
            <person name="Duerre P."/>
            <person name="Daniel R."/>
        </authorList>
    </citation>
    <scope>NUCLEOTIDE SEQUENCE [LARGE SCALE GENOMIC DNA]</scope>
    <source>
        <strain evidence="3 4">DSM 2619</strain>
    </source>
</reference>
<dbReference type="PANTHER" id="PTHR46797">
    <property type="entry name" value="HTH-TYPE TRANSCRIPTIONAL REGULATOR"/>
    <property type="match status" value="1"/>
</dbReference>
<dbReference type="GO" id="GO:0005829">
    <property type="term" value="C:cytosol"/>
    <property type="evidence" value="ECO:0007669"/>
    <property type="project" value="TreeGrafter"/>
</dbReference>
<dbReference type="GO" id="GO:0003677">
    <property type="term" value="F:DNA binding"/>
    <property type="evidence" value="ECO:0007669"/>
    <property type="project" value="UniProtKB-KW"/>
</dbReference>
<dbReference type="Proteomes" id="UP000190890">
    <property type="component" value="Unassembled WGS sequence"/>
</dbReference>
<evidence type="ECO:0000259" key="2">
    <source>
        <dbReference type="PROSITE" id="PS50943"/>
    </source>
</evidence>
<dbReference type="InterPro" id="IPR010982">
    <property type="entry name" value="Lambda_DNA-bd_dom_sf"/>
</dbReference>
<organism evidence="3 4">
    <name type="scientific">Clostridium puniceum</name>
    <dbReference type="NCBI Taxonomy" id="29367"/>
    <lineage>
        <taxon>Bacteria</taxon>
        <taxon>Bacillati</taxon>
        <taxon>Bacillota</taxon>
        <taxon>Clostridia</taxon>
        <taxon>Eubacteriales</taxon>
        <taxon>Clostridiaceae</taxon>
        <taxon>Clostridium</taxon>
    </lineage>
</organism>
<sequence length="63" mass="7186">MGNIGEKIKKKRSEKKLKQYELAKLADMSNTFLSDIETGRSAPVIKTLEKIAKALEIDIKEFF</sequence>
<dbReference type="OrthoDB" id="371153at2"/>
<dbReference type="STRING" id="29367.CLPUN_53500"/>
<dbReference type="InterPro" id="IPR001387">
    <property type="entry name" value="Cro/C1-type_HTH"/>
</dbReference>